<sequence>MDTHTGISDMPTEILFDILERVPNLDCVLFLTHGTLADSLWSINLRVKRLLLLVCKKWLQIGSLLLYRNVTVFQVGGFMALSKAIEDNPARVAHAIHALSLRFWLPSCYSKLVKRRLDVIYESCPNLRRVDYDFSLNPLHPGRLECRIPGQATHISLGPFALLQALALKFYEARERLTHLSLNMSVFLVSESTTFFVPTDITFSSLQTLIINIDLSTQKWQFEVLKSIFNNFKVPSIKTLEFNIFANWVRYPPDGTSFGRVCAQFCKKYRQTIESLRIRPYTLLQGPSPHPMTLDVQGIINECSSLKYLGFYWSMATDLTHPTLSHIDIWHPQPPIQLNLVSWDCPSIQHVRVFTTDTLKLSTLPDCVPWTIDPTSDSESLGHLCLCRVDIGFPSRKAILVHPHADHSIIAAGDDELDIDSDDREWEATSSNIDSSDSDGNEDEVEEYENPDDEWEPSLEEVLDIFYSVVEQVDESDEE</sequence>
<reference evidence="1 2" key="1">
    <citation type="journal article" date="2019" name="Nat. Ecol. Evol.">
        <title>Megaphylogeny resolves global patterns of mushroom evolution.</title>
        <authorList>
            <person name="Varga T."/>
            <person name="Krizsan K."/>
            <person name="Foldi C."/>
            <person name="Dima B."/>
            <person name="Sanchez-Garcia M."/>
            <person name="Sanchez-Ramirez S."/>
            <person name="Szollosi G.J."/>
            <person name="Szarkandi J.G."/>
            <person name="Papp V."/>
            <person name="Albert L."/>
            <person name="Andreopoulos W."/>
            <person name="Angelini C."/>
            <person name="Antonin V."/>
            <person name="Barry K.W."/>
            <person name="Bougher N.L."/>
            <person name="Buchanan P."/>
            <person name="Buyck B."/>
            <person name="Bense V."/>
            <person name="Catcheside P."/>
            <person name="Chovatia M."/>
            <person name="Cooper J."/>
            <person name="Damon W."/>
            <person name="Desjardin D."/>
            <person name="Finy P."/>
            <person name="Geml J."/>
            <person name="Haridas S."/>
            <person name="Hughes K."/>
            <person name="Justo A."/>
            <person name="Karasinski D."/>
            <person name="Kautmanova I."/>
            <person name="Kiss B."/>
            <person name="Kocsube S."/>
            <person name="Kotiranta H."/>
            <person name="LaButti K.M."/>
            <person name="Lechner B.E."/>
            <person name="Liimatainen K."/>
            <person name="Lipzen A."/>
            <person name="Lukacs Z."/>
            <person name="Mihaltcheva S."/>
            <person name="Morgado L.N."/>
            <person name="Niskanen T."/>
            <person name="Noordeloos M.E."/>
            <person name="Ohm R.A."/>
            <person name="Ortiz-Santana B."/>
            <person name="Ovrebo C."/>
            <person name="Racz N."/>
            <person name="Riley R."/>
            <person name="Savchenko A."/>
            <person name="Shiryaev A."/>
            <person name="Soop K."/>
            <person name="Spirin V."/>
            <person name="Szebenyi C."/>
            <person name="Tomsovsky M."/>
            <person name="Tulloss R.E."/>
            <person name="Uehling J."/>
            <person name="Grigoriev I.V."/>
            <person name="Vagvolgyi C."/>
            <person name="Papp T."/>
            <person name="Martin F.M."/>
            <person name="Miettinen O."/>
            <person name="Hibbett D.S."/>
            <person name="Nagy L.G."/>
        </authorList>
    </citation>
    <scope>NUCLEOTIDE SEQUENCE [LARGE SCALE GENOMIC DNA]</scope>
    <source>
        <strain evidence="1 2">NL-1719</strain>
    </source>
</reference>
<dbReference type="EMBL" id="ML208310">
    <property type="protein sequence ID" value="TFK70600.1"/>
    <property type="molecule type" value="Genomic_DNA"/>
</dbReference>
<proteinExistence type="predicted"/>
<gene>
    <name evidence="1" type="ORF">BDN72DRAFT_958676</name>
</gene>
<evidence type="ECO:0000313" key="2">
    <source>
        <dbReference type="Proteomes" id="UP000308600"/>
    </source>
</evidence>
<evidence type="ECO:0000313" key="1">
    <source>
        <dbReference type="EMBL" id="TFK70600.1"/>
    </source>
</evidence>
<name>A0ACD3AXR6_9AGAR</name>
<accession>A0ACD3AXR6</accession>
<organism evidence="1 2">
    <name type="scientific">Pluteus cervinus</name>
    <dbReference type="NCBI Taxonomy" id="181527"/>
    <lineage>
        <taxon>Eukaryota</taxon>
        <taxon>Fungi</taxon>
        <taxon>Dikarya</taxon>
        <taxon>Basidiomycota</taxon>
        <taxon>Agaricomycotina</taxon>
        <taxon>Agaricomycetes</taxon>
        <taxon>Agaricomycetidae</taxon>
        <taxon>Agaricales</taxon>
        <taxon>Pluteineae</taxon>
        <taxon>Pluteaceae</taxon>
        <taxon>Pluteus</taxon>
    </lineage>
</organism>
<keyword evidence="2" id="KW-1185">Reference proteome</keyword>
<protein>
    <submittedName>
        <fullName evidence="1">Uncharacterized protein</fullName>
    </submittedName>
</protein>
<dbReference type="Proteomes" id="UP000308600">
    <property type="component" value="Unassembled WGS sequence"/>
</dbReference>